<gene>
    <name evidence="1" type="ORF">IW261DRAFT_1511027</name>
</gene>
<organism evidence="1 2">
    <name type="scientific">Armillaria novae-zelandiae</name>
    <dbReference type="NCBI Taxonomy" id="153914"/>
    <lineage>
        <taxon>Eukaryota</taxon>
        <taxon>Fungi</taxon>
        <taxon>Dikarya</taxon>
        <taxon>Basidiomycota</taxon>
        <taxon>Agaricomycotina</taxon>
        <taxon>Agaricomycetes</taxon>
        <taxon>Agaricomycetidae</taxon>
        <taxon>Agaricales</taxon>
        <taxon>Marasmiineae</taxon>
        <taxon>Physalacriaceae</taxon>
        <taxon>Armillaria</taxon>
    </lineage>
</organism>
<sequence>MRTADREYLHPKVLEGFQGYLTGLLEAIKIAGNRSLDPETFPGWHIEDLHRAVVIRCICASIVRSGTPPRPILSFLASIVPHHPEWPNILDTLNSTDGKYSIEKYNFHWYPSPDDKAHLKRDMKAVVKILDGCLKAARGYGNDVNQVSRRD</sequence>
<comment type="caution">
    <text evidence="1">The sequence shown here is derived from an EMBL/GenBank/DDBJ whole genome shotgun (WGS) entry which is preliminary data.</text>
</comment>
<dbReference type="Proteomes" id="UP001175227">
    <property type="component" value="Unassembled WGS sequence"/>
</dbReference>
<accession>A0AA39UAQ4</accession>
<proteinExistence type="predicted"/>
<evidence type="ECO:0000313" key="2">
    <source>
        <dbReference type="Proteomes" id="UP001175227"/>
    </source>
</evidence>
<protein>
    <submittedName>
        <fullName evidence="1">Uncharacterized protein</fullName>
    </submittedName>
</protein>
<evidence type="ECO:0000313" key="1">
    <source>
        <dbReference type="EMBL" id="KAK0471810.1"/>
    </source>
</evidence>
<keyword evidence="2" id="KW-1185">Reference proteome</keyword>
<dbReference type="EMBL" id="JAUEPR010000047">
    <property type="protein sequence ID" value="KAK0471810.1"/>
    <property type="molecule type" value="Genomic_DNA"/>
</dbReference>
<name>A0AA39UAQ4_9AGAR</name>
<reference evidence="1" key="1">
    <citation type="submission" date="2023-06" db="EMBL/GenBank/DDBJ databases">
        <authorList>
            <consortium name="Lawrence Berkeley National Laboratory"/>
            <person name="Ahrendt S."/>
            <person name="Sahu N."/>
            <person name="Indic B."/>
            <person name="Wong-Bajracharya J."/>
            <person name="Merenyi Z."/>
            <person name="Ke H.-M."/>
            <person name="Monk M."/>
            <person name="Kocsube S."/>
            <person name="Drula E."/>
            <person name="Lipzen A."/>
            <person name="Balint B."/>
            <person name="Henrissat B."/>
            <person name="Andreopoulos B."/>
            <person name="Martin F.M."/>
            <person name="Harder C.B."/>
            <person name="Rigling D."/>
            <person name="Ford K.L."/>
            <person name="Foster G.D."/>
            <person name="Pangilinan J."/>
            <person name="Papanicolaou A."/>
            <person name="Barry K."/>
            <person name="LaButti K."/>
            <person name="Viragh M."/>
            <person name="Koriabine M."/>
            <person name="Yan M."/>
            <person name="Riley R."/>
            <person name="Champramary S."/>
            <person name="Plett K.L."/>
            <person name="Tsai I.J."/>
            <person name="Slot J."/>
            <person name="Sipos G."/>
            <person name="Plett J."/>
            <person name="Nagy L.G."/>
            <person name="Grigoriev I.V."/>
        </authorList>
    </citation>
    <scope>NUCLEOTIDE SEQUENCE</scope>
    <source>
        <strain evidence="1">ICMP 16352</strain>
    </source>
</reference>
<dbReference type="AlphaFoldDB" id="A0AA39UAQ4"/>